<dbReference type="InterPro" id="IPR029063">
    <property type="entry name" value="SAM-dependent_MTases_sf"/>
</dbReference>
<dbReference type="PANTHER" id="PTHR43591">
    <property type="entry name" value="METHYLTRANSFERASE"/>
    <property type="match status" value="1"/>
</dbReference>
<dbReference type="GO" id="GO:0032259">
    <property type="term" value="P:methylation"/>
    <property type="evidence" value="ECO:0007669"/>
    <property type="project" value="UniProtKB-KW"/>
</dbReference>
<dbReference type="SUPFAM" id="SSF53335">
    <property type="entry name" value="S-adenosyl-L-methionine-dependent methyltransferases"/>
    <property type="match status" value="1"/>
</dbReference>
<dbReference type="Proteomes" id="UP000235371">
    <property type="component" value="Unassembled WGS sequence"/>
</dbReference>
<dbReference type="Pfam" id="PF13489">
    <property type="entry name" value="Methyltransf_23"/>
    <property type="match status" value="1"/>
</dbReference>
<keyword evidence="2" id="KW-1185">Reference proteome</keyword>
<protein>
    <submittedName>
        <fullName evidence="1">Putative methyltransferase</fullName>
    </submittedName>
</protein>
<dbReference type="CDD" id="cd02440">
    <property type="entry name" value="AdoMet_MTases"/>
    <property type="match status" value="1"/>
</dbReference>
<dbReference type="InParanoid" id="A0A2J6TL30"/>
<dbReference type="OrthoDB" id="2013972at2759"/>
<name>A0A2J6TL30_9HELO</name>
<accession>A0A2J6TL30</accession>
<dbReference type="RefSeq" id="XP_024740637.1">
    <property type="nucleotide sequence ID" value="XM_024874210.1"/>
</dbReference>
<dbReference type="GeneID" id="36582290"/>
<dbReference type="Gene3D" id="3.40.50.150">
    <property type="entry name" value="Vaccinia Virus protein VP39"/>
    <property type="match status" value="1"/>
</dbReference>
<dbReference type="AlphaFoldDB" id="A0A2J6TL30"/>
<dbReference type="EMBL" id="KZ613780">
    <property type="protein sequence ID" value="PMD63733.1"/>
    <property type="molecule type" value="Genomic_DNA"/>
</dbReference>
<evidence type="ECO:0000313" key="1">
    <source>
        <dbReference type="EMBL" id="PMD63733.1"/>
    </source>
</evidence>
<dbReference type="PANTHER" id="PTHR43591:SF10">
    <property type="entry name" value="ABC TRANSMEMBRANE TYPE-1 DOMAIN-CONTAINING PROTEIN-RELATED"/>
    <property type="match status" value="1"/>
</dbReference>
<sequence>MMTVLLDGKLFLAHIGSNPQAGHPSVIDISTGTGIWAMQVFEDFADQFPSAQVIGTDLSAIQPSWVPPNLKFELDDAQLEWTYQPNSFDFVHMRTLQGSIGDWPAVYSQALKCIKPGGWIQDMEMSIMWKSEDGTITDDHLLNEWSRISIEAAKKIGKTFVNAQVTKENMIKAGFVDLVEKKYKMPVRGRSSDPKTKELGRWNALYFQQGIEGICLYLLNRVMGWVYKEVQMYIAKLRSALFDRKSHPCYEIYVVYGRKPEA</sequence>
<keyword evidence="1" id="KW-0489">Methyltransferase</keyword>
<reference evidence="1 2" key="1">
    <citation type="submission" date="2016-04" db="EMBL/GenBank/DDBJ databases">
        <title>A degradative enzymes factory behind the ericoid mycorrhizal symbiosis.</title>
        <authorList>
            <consortium name="DOE Joint Genome Institute"/>
            <person name="Martino E."/>
            <person name="Morin E."/>
            <person name="Grelet G."/>
            <person name="Kuo A."/>
            <person name="Kohler A."/>
            <person name="Daghino S."/>
            <person name="Barry K."/>
            <person name="Choi C."/>
            <person name="Cichocki N."/>
            <person name="Clum A."/>
            <person name="Copeland A."/>
            <person name="Hainaut M."/>
            <person name="Haridas S."/>
            <person name="Labutti K."/>
            <person name="Lindquist E."/>
            <person name="Lipzen A."/>
            <person name="Khouja H.-R."/>
            <person name="Murat C."/>
            <person name="Ohm R."/>
            <person name="Olson A."/>
            <person name="Spatafora J."/>
            <person name="Veneault-Fourrey C."/>
            <person name="Henrissat B."/>
            <person name="Grigoriev I."/>
            <person name="Martin F."/>
            <person name="Perotto S."/>
        </authorList>
    </citation>
    <scope>NUCLEOTIDE SEQUENCE [LARGE SCALE GENOMIC DNA]</scope>
    <source>
        <strain evidence="1 2">E</strain>
    </source>
</reference>
<dbReference type="GO" id="GO:0008168">
    <property type="term" value="F:methyltransferase activity"/>
    <property type="evidence" value="ECO:0007669"/>
    <property type="project" value="UniProtKB-KW"/>
</dbReference>
<proteinExistence type="predicted"/>
<evidence type="ECO:0000313" key="2">
    <source>
        <dbReference type="Proteomes" id="UP000235371"/>
    </source>
</evidence>
<organism evidence="1 2">
    <name type="scientific">Hyaloscypha bicolor E</name>
    <dbReference type="NCBI Taxonomy" id="1095630"/>
    <lineage>
        <taxon>Eukaryota</taxon>
        <taxon>Fungi</taxon>
        <taxon>Dikarya</taxon>
        <taxon>Ascomycota</taxon>
        <taxon>Pezizomycotina</taxon>
        <taxon>Leotiomycetes</taxon>
        <taxon>Helotiales</taxon>
        <taxon>Hyaloscyphaceae</taxon>
        <taxon>Hyaloscypha</taxon>
        <taxon>Hyaloscypha bicolor</taxon>
    </lineage>
</organism>
<dbReference type="STRING" id="1095630.A0A2J6TL30"/>
<keyword evidence="1" id="KW-0808">Transferase</keyword>
<gene>
    <name evidence="1" type="ORF">K444DRAFT_522506</name>
</gene>